<proteinExistence type="predicted"/>
<feature type="transmembrane region" description="Helical" evidence="5">
    <location>
        <begin position="109"/>
        <end position="127"/>
    </location>
</feature>
<evidence type="ECO:0000313" key="8">
    <source>
        <dbReference type="Proteomes" id="UP001302349"/>
    </source>
</evidence>
<feature type="transmembrane region" description="Helical" evidence="5">
    <location>
        <begin position="40"/>
        <end position="63"/>
    </location>
</feature>
<feature type="transmembrane region" description="Helical" evidence="5">
    <location>
        <begin position="133"/>
        <end position="157"/>
    </location>
</feature>
<feature type="transmembrane region" description="Helical" evidence="5">
    <location>
        <begin position="6"/>
        <end position="28"/>
    </location>
</feature>
<feature type="transmembrane region" description="Helical" evidence="5">
    <location>
        <begin position="308"/>
        <end position="324"/>
    </location>
</feature>
<dbReference type="Proteomes" id="UP001302349">
    <property type="component" value="Chromosome"/>
</dbReference>
<evidence type="ECO:0000313" key="7">
    <source>
        <dbReference type="EMBL" id="WOK08273.1"/>
    </source>
</evidence>
<evidence type="ECO:0000256" key="2">
    <source>
        <dbReference type="ARBA" id="ARBA00022692"/>
    </source>
</evidence>
<dbReference type="EMBL" id="CP136051">
    <property type="protein sequence ID" value="WOK08273.1"/>
    <property type="molecule type" value="Genomic_DNA"/>
</dbReference>
<protein>
    <submittedName>
        <fullName evidence="7">Calcium/sodium antiporter</fullName>
    </submittedName>
</protein>
<organism evidence="7 8">
    <name type="scientific">Imperialibacter roseus</name>
    <dbReference type="NCBI Taxonomy" id="1324217"/>
    <lineage>
        <taxon>Bacteria</taxon>
        <taxon>Pseudomonadati</taxon>
        <taxon>Bacteroidota</taxon>
        <taxon>Cytophagia</taxon>
        <taxon>Cytophagales</taxon>
        <taxon>Flammeovirgaceae</taxon>
        <taxon>Imperialibacter</taxon>
    </lineage>
</organism>
<feature type="transmembrane region" description="Helical" evidence="5">
    <location>
        <begin position="247"/>
        <end position="269"/>
    </location>
</feature>
<sequence>MEILINIVLVIVGFILLIKGADFLVSGASSLAKRFHVSDIAIGLTIVAMGTSAPELVVNIISGTEGYDGAVFGNIIGSNIFNMFLILGVAAVIYPISVQKNSLWKEIPYSLLATLVFFVLVNDVLFFGAKENILSIVDSVILLVMFSMFLLYIFFNLKKGESSEEDEDIVVFTSVKTTLMVIGGLVGLTFGGKLIVDNAVAMARFFEVSERLIGLTILAAGTSLPELATTVVAALHKKSDLAIGNIIGSNVFNLLLVLGTSGLVSSGYSPLTFDTVLNTDLYVIMGGTMMLFVFMYTFGKYKLDRAEGFLYLLCFFSYTYYLFIRL</sequence>
<feature type="domain" description="Sodium/calcium exchanger membrane region" evidence="6">
    <location>
        <begin position="178"/>
        <end position="323"/>
    </location>
</feature>
<dbReference type="InterPro" id="IPR044880">
    <property type="entry name" value="NCX_ion-bd_dom_sf"/>
</dbReference>
<keyword evidence="2 5" id="KW-0812">Transmembrane</keyword>
<dbReference type="InterPro" id="IPR004481">
    <property type="entry name" value="K/Na/Ca-exchanger"/>
</dbReference>
<feature type="transmembrane region" description="Helical" evidence="5">
    <location>
        <begin position="169"/>
        <end position="192"/>
    </location>
</feature>
<evidence type="ECO:0000256" key="3">
    <source>
        <dbReference type="ARBA" id="ARBA00022989"/>
    </source>
</evidence>
<dbReference type="RefSeq" id="WP_317490919.1">
    <property type="nucleotide sequence ID" value="NZ_CP136051.1"/>
</dbReference>
<reference evidence="7 8" key="1">
    <citation type="journal article" date="2023" name="Microbiol. Resour. Announc.">
        <title>Complete Genome Sequence of Imperialibacter roseus strain P4T.</title>
        <authorList>
            <person name="Tizabi D.R."/>
            <person name="Bachvaroff T."/>
            <person name="Hill R.T."/>
        </authorList>
    </citation>
    <scope>NUCLEOTIDE SEQUENCE [LARGE SCALE GENOMIC DNA]</scope>
    <source>
        <strain evidence="7 8">P4T</strain>
    </source>
</reference>
<dbReference type="NCBIfam" id="TIGR00367">
    <property type="entry name" value="calcium/sodium antiporter"/>
    <property type="match status" value="1"/>
</dbReference>
<dbReference type="Gene3D" id="1.20.1420.30">
    <property type="entry name" value="NCX, central ion-binding region"/>
    <property type="match status" value="1"/>
</dbReference>
<keyword evidence="8" id="KW-1185">Reference proteome</keyword>
<feature type="transmembrane region" description="Helical" evidence="5">
    <location>
        <begin position="75"/>
        <end position="97"/>
    </location>
</feature>
<accession>A0ABZ0IV71</accession>
<name>A0ABZ0IV71_9BACT</name>
<comment type="subcellular location">
    <subcellularLocation>
        <location evidence="1">Membrane</location>
        <topology evidence="1">Multi-pass membrane protein</topology>
    </subcellularLocation>
</comment>
<dbReference type="InterPro" id="IPR004837">
    <property type="entry name" value="NaCa_Exmemb"/>
</dbReference>
<dbReference type="PANTHER" id="PTHR10846">
    <property type="entry name" value="SODIUM/POTASSIUM/CALCIUM EXCHANGER"/>
    <property type="match status" value="1"/>
</dbReference>
<evidence type="ECO:0000259" key="6">
    <source>
        <dbReference type="Pfam" id="PF01699"/>
    </source>
</evidence>
<feature type="transmembrane region" description="Helical" evidence="5">
    <location>
        <begin position="212"/>
        <end position="235"/>
    </location>
</feature>
<feature type="transmembrane region" description="Helical" evidence="5">
    <location>
        <begin position="281"/>
        <end position="299"/>
    </location>
</feature>
<gene>
    <name evidence="7" type="ORF">RT717_06435</name>
</gene>
<feature type="domain" description="Sodium/calcium exchanger membrane region" evidence="6">
    <location>
        <begin position="7"/>
        <end position="154"/>
    </location>
</feature>
<keyword evidence="4 5" id="KW-0472">Membrane</keyword>
<dbReference type="PANTHER" id="PTHR10846:SF8">
    <property type="entry name" value="INNER MEMBRANE PROTEIN YRBG"/>
    <property type="match status" value="1"/>
</dbReference>
<keyword evidence="3 5" id="KW-1133">Transmembrane helix</keyword>
<dbReference type="Pfam" id="PF01699">
    <property type="entry name" value="Na_Ca_ex"/>
    <property type="match status" value="2"/>
</dbReference>
<evidence type="ECO:0000256" key="4">
    <source>
        <dbReference type="ARBA" id="ARBA00023136"/>
    </source>
</evidence>
<evidence type="ECO:0000256" key="1">
    <source>
        <dbReference type="ARBA" id="ARBA00004141"/>
    </source>
</evidence>
<evidence type="ECO:0000256" key="5">
    <source>
        <dbReference type="SAM" id="Phobius"/>
    </source>
</evidence>